<protein>
    <submittedName>
        <fullName evidence="2">Uncharacterized protein</fullName>
    </submittedName>
</protein>
<organism evidence="2 3">
    <name type="scientific">Mycena sanguinolenta</name>
    <dbReference type="NCBI Taxonomy" id="230812"/>
    <lineage>
        <taxon>Eukaryota</taxon>
        <taxon>Fungi</taxon>
        <taxon>Dikarya</taxon>
        <taxon>Basidiomycota</taxon>
        <taxon>Agaricomycotina</taxon>
        <taxon>Agaricomycetes</taxon>
        <taxon>Agaricomycetidae</taxon>
        <taxon>Agaricales</taxon>
        <taxon>Marasmiineae</taxon>
        <taxon>Mycenaceae</taxon>
        <taxon>Mycena</taxon>
    </lineage>
</organism>
<sequence>MSKITETATSIVSLLGGPQFNPEDIDWALDLPAGQRLLDWLVSQVEIPGSPAKNTDASPSLAAALHAVALEDDEIRSRHATKKPATTVDRFAPSEIHSTVPSGYIAPWRLRAKEEFTLEEAARLEAETESLKARLKQAKIASQSLTQALKFLASEIETTESDIQAAESGLSELSLKADAAILGSVNASIGLVDKCTPNDSAEAQDESLLTAVSSVCATATDHFRQQMQTIDVAERHLPSPAELLSECGRLDAALRKTGADPLLNRELARLCTELEDSDTGKDALATMLAEKPRHQGQRPSTDVAAELEAAWARDQAALLDARAAVLDEAIAAFSESLLPPLTALHNNITAQNAHMNEAQAYIGALGAEIQDITENVRAAQESQPKPSTLGAEENQDMELQAGLTSLLKQLKDLRPPDASPLILLSQEDILNELRDIYTRAEASRRREEEWVANLLPTLRNLETGHAPLLNASYAHSPLNSSTPFSVPPDVQAVYADAKSKADALGEAINKLQEDVKGVTNDRAKRKMEQFISKWTN</sequence>
<dbReference type="OrthoDB" id="2754287at2759"/>
<keyword evidence="1" id="KW-0175">Coiled coil</keyword>
<evidence type="ECO:0000313" key="2">
    <source>
        <dbReference type="EMBL" id="KAF7370705.1"/>
    </source>
</evidence>
<name>A0A8H7DDT2_9AGAR</name>
<feature type="coiled-coil region" evidence="1">
    <location>
        <begin position="494"/>
        <end position="521"/>
    </location>
</feature>
<gene>
    <name evidence="2" type="ORF">MSAN_00703700</name>
</gene>
<dbReference type="AlphaFoldDB" id="A0A8H7DDT2"/>
<comment type="caution">
    <text evidence="2">The sequence shown here is derived from an EMBL/GenBank/DDBJ whole genome shotgun (WGS) entry which is preliminary data.</text>
</comment>
<evidence type="ECO:0000256" key="1">
    <source>
        <dbReference type="SAM" id="Coils"/>
    </source>
</evidence>
<proteinExistence type="predicted"/>
<dbReference type="Proteomes" id="UP000623467">
    <property type="component" value="Unassembled WGS sequence"/>
</dbReference>
<evidence type="ECO:0000313" key="3">
    <source>
        <dbReference type="Proteomes" id="UP000623467"/>
    </source>
</evidence>
<feature type="coiled-coil region" evidence="1">
    <location>
        <begin position="114"/>
        <end position="141"/>
    </location>
</feature>
<keyword evidence="3" id="KW-1185">Reference proteome</keyword>
<reference evidence="2" key="1">
    <citation type="submission" date="2020-05" db="EMBL/GenBank/DDBJ databases">
        <title>Mycena genomes resolve the evolution of fungal bioluminescence.</title>
        <authorList>
            <person name="Tsai I.J."/>
        </authorList>
    </citation>
    <scope>NUCLEOTIDE SEQUENCE</scope>
    <source>
        <strain evidence="2">160909Yilan</strain>
    </source>
</reference>
<accession>A0A8H7DDT2</accession>
<dbReference type="EMBL" id="JACAZH010000004">
    <property type="protein sequence ID" value="KAF7370705.1"/>
    <property type="molecule type" value="Genomic_DNA"/>
</dbReference>